<gene>
    <name evidence="8" type="primary">fliN_2</name>
    <name evidence="8" type="ORF">MOHU_20480</name>
</gene>
<dbReference type="AlphaFoldDB" id="A0A2T0AN15"/>
<dbReference type="EMBL" id="PVXM01000049">
    <property type="protein sequence ID" value="PRR70257.1"/>
    <property type="molecule type" value="Genomic_DNA"/>
</dbReference>
<proteinExistence type="inferred from homology"/>
<comment type="subcellular location">
    <subcellularLocation>
        <location evidence="1">Cell membrane</location>
        <topology evidence="1">Peripheral membrane protein</topology>
        <orientation evidence="1">Cytoplasmic side</orientation>
    </subcellularLocation>
</comment>
<sequence>MSLTNEEIEKLLAAMAAGEDRPRIEKARFAPLKPVPAAGVKGSFKRIADIPLRLVAELGRKRLLVKEILDLKEGSVITLDKLAGEAVEIRVNGIKLATGEVVVVNESFGVRITGLAEVKKEGQD</sequence>
<protein>
    <submittedName>
        <fullName evidence="8">Flagellar motor switch protein FliN</fullName>
    </submittedName>
</protein>
<dbReference type="Gene3D" id="2.30.330.10">
    <property type="entry name" value="SpoA-like"/>
    <property type="match status" value="1"/>
</dbReference>
<keyword evidence="5" id="KW-0283">Flagellar rotation</keyword>
<dbReference type="GO" id="GO:0071973">
    <property type="term" value="P:bacterial-type flagellum-dependent cell motility"/>
    <property type="evidence" value="ECO:0007669"/>
    <property type="project" value="InterPro"/>
</dbReference>
<dbReference type="InterPro" id="IPR036429">
    <property type="entry name" value="SpoA-like_sf"/>
</dbReference>
<dbReference type="GO" id="GO:0005886">
    <property type="term" value="C:plasma membrane"/>
    <property type="evidence" value="ECO:0007669"/>
    <property type="project" value="UniProtKB-SubCell"/>
</dbReference>
<comment type="similarity">
    <text evidence="2">Belongs to the FliN/MopA/SpaO family.</text>
</comment>
<dbReference type="NCBIfam" id="TIGR02480">
    <property type="entry name" value="fliN"/>
    <property type="match status" value="1"/>
</dbReference>
<keyword evidence="6" id="KW-0472">Membrane</keyword>
<organism evidence="8 9">
    <name type="scientific">Neomoorella humiferrea</name>
    <dbReference type="NCBI Taxonomy" id="676965"/>
    <lineage>
        <taxon>Bacteria</taxon>
        <taxon>Bacillati</taxon>
        <taxon>Bacillota</taxon>
        <taxon>Clostridia</taxon>
        <taxon>Neomoorellales</taxon>
        <taxon>Neomoorellaceae</taxon>
        <taxon>Neomoorella</taxon>
    </lineage>
</organism>
<keyword evidence="8" id="KW-0966">Cell projection</keyword>
<keyword evidence="4" id="KW-0145">Chemotaxis</keyword>
<evidence type="ECO:0000259" key="7">
    <source>
        <dbReference type="Pfam" id="PF01052"/>
    </source>
</evidence>
<dbReference type="GO" id="GO:0009425">
    <property type="term" value="C:bacterial-type flagellum basal body"/>
    <property type="evidence" value="ECO:0007669"/>
    <property type="project" value="InterPro"/>
</dbReference>
<dbReference type="InterPro" id="IPR001172">
    <property type="entry name" value="FliN_T3SS_HrcQb"/>
</dbReference>
<dbReference type="RefSeq" id="WP_106005969.1">
    <property type="nucleotide sequence ID" value="NZ_CP136419.1"/>
</dbReference>
<evidence type="ECO:0000256" key="5">
    <source>
        <dbReference type="ARBA" id="ARBA00022779"/>
    </source>
</evidence>
<evidence type="ECO:0000313" key="8">
    <source>
        <dbReference type="EMBL" id="PRR70257.1"/>
    </source>
</evidence>
<keyword evidence="8" id="KW-0282">Flagellum</keyword>
<keyword evidence="8" id="KW-0969">Cilium</keyword>
<evidence type="ECO:0000256" key="2">
    <source>
        <dbReference type="ARBA" id="ARBA00009226"/>
    </source>
</evidence>
<dbReference type="PRINTS" id="PR00956">
    <property type="entry name" value="FLGMOTORFLIN"/>
</dbReference>
<evidence type="ECO:0000256" key="4">
    <source>
        <dbReference type="ARBA" id="ARBA00022500"/>
    </source>
</evidence>
<dbReference type="OrthoDB" id="9773459at2"/>
<keyword evidence="3" id="KW-1003">Cell membrane</keyword>
<comment type="caution">
    <text evidence="8">The sequence shown here is derived from an EMBL/GenBank/DDBJ whole genome shotgun (WGS) entry which is preliminary data.</text>
</comment>
<evidence type="ECO:0000256" key="1">
    <source>
        <dbReference type="ARBA" id="ARBA00004413"/>
    </source>
</evidence>
<dbReference type="GO" id="GO:0006935">
    <property type="term" value="P:chemotaxis"/>
    <property type="evidence" value="ECO:0007669"/>
    <property type="project" value="UniProtKB-KW"/>
</dbReference>
<dbReference type="InterPro" id="IPR001543">
    <property type="entry name" value="FliN-like_C"/>
</dbReference>
<evidence type="ECO:0000256" key="3">
    <source>
        <dbReference type="ARBA" id="ARBA00022475"/>
    </source>
</evidence>
<dbReference type="SUPFAM" id="SSF101801">
    <property type="entry name" value="Surface presentation of antigens (SPOA)"/>
    <property type="match status" value="1"/>
</dbReference>
<accession>A0A2T0AN15</accession>
<dbReference type="InterPro" id="IPR012826">
    <property type="entry name" value="FliN"/>
</dbReference>
<reference evidence="8 9" key="1">
    <citation type="submission" date="2018-03" db="EMBL/GenBank/DDBJ databases">
        <title>Genome sequence of Moorella humiferrea DSM 23265.</title>
        <authorList>
            <person name="Poehlein A."/>
            <person name="Daniel R."/>
        </authorList>
    </citation>
    <scope>NUCLEOTIDE SEQUENCE [LARGE SCALE GENOMIC DNA]</scope>
    <source>
        <strain evidence="8 9">DSM 23265</strain>
    </source>
</reference>
<dbReference type="PANTHER" id="PTHR43484:SF1">
    <property type="entry name" value="FLAGELLAR MOTOR SWITCH PROTEIN FLIN"/>
    <property type="match status" value="1"/>
</dbReference>
<evidence type="ECO:0000313" key="9">
    <source>
        <dbReference type="Proteomes" id="UP000238415"/>
    </source>
</evidence>
<dbReference type="Pfam" id="PF01052">
    <property type="entry name" value="FliMN_C"/>
    <property type="match status" value="1"/>
</dbReference>
<name>A0A2T0AN15_9FIRM</name>
<dbReference type="PANTHER" id="PTHR43484">
    <property type="match status" value="1"/>
</dbReference>
<evidence type="ECO:0000256" key="6">
    <source>
        <dbReference type="ARBA" id="ARBA00023136"/>
    </source>
</evidence>
<feature type="domain" description="Flagellar motor switch protein FliN-like C-terminal" evidence="7">
    <location>
        <begin position="46"/>
        <end position="115"/>
    </location>
</feature>
<dbReference type="GO" id="GO:0003774">
    <property type="term" value="F:cytoskeletal motor activity"/>
    <property type="evidence" value="ECO:0007669"/>
    <property type="project" value="InterPro"/>
</dbReference>
<dbReference type="InterPro" id="IPR051469">
    <property type="entry name" value="FliN/MopA/SpaO"/>
</dbReference>
<keyword evidence="9" id="KW-1185">Reference proteome</keyword>
<dbReference type="Proteomes" id="UP000238415">
    <property type="component" value="Unassembled WGS sequence"/>
</dbReference>